<reference evidence="2 3" key="1">
    <citation type="submission" date="2024-02" db="EMBL/GenBank/DDBJ databases">
        <title>A draft genome for the cacao thread blight pathogen Marasmius crinis-equi.</title>
        <authorList>
            <person name="Cohen S.P."/>
            <person name="Baruah I.K."/>
            <person name="Amoako-Attah I."/>
            <person name="Bukari Y."/>
            <person name="Meinhardt L.W."/>
            <person name="Bailey B.A."/>
        </authorList>
    </citation>
    <scope>NUCLEOTIDE SEQUENCE [LARGE SCALE GENOMIC DNA]</scope>
    <source>
        <strain evidence="2 3">GH-76</strain>
    </source>
</reference>
<accession>A0ABR3FC38</accession>
<sequence length="239" mass="28596">MPGSRTAYIPLPSEWFPQNPPLSLSVFSDLEKVVVRKEVKQKIMRAIERLAKTQLVVDRRTGWEHRWSGWRISLGIYNWRNVGRIFRKCMSLQCWKRRRSCIKQGRYMTRPLRPERLEELNDLRAFYDALGTHWSTSITKSDEEERQRWVRLMWQEREHPTLDSLRQIFFRHLDVQDVEDSEGFETDSTESEEGSQDKVEPDSDEDADWFGQMEPEESDQEMMENREVDVEVEVKVENP</sequence>
<dbReference type="Proteomes" id="UP001465976">
    <property type="component" value="Unassembled WGS sequence"/>
</dbReference>
<feature type="region of interest" description="Disordered" evidence="1">
    <location>
        <begin position="180"/>
        <end position="239"/>
    </location>
</feature>
<feature type="compositionally biased region" description="Basic and acidic residues" evidence="1">
    <location>
        <begin position="223"/>
        <end position="239"/>
    </location>
</feature>
<keyword evidence="3" id="KW-1185">Reference proteome</keyword>
<feature type="compositionally biased region" description="Acidic residues" evidence="1">
    <location>
        <begin position="202"/>
        <end position="222"/>
    </location>
</feature>
<organism evidence="2 3">
    <name type="scientific">Marasmius crinis-equi</name>
    <dbReference type="NCBI Taxonomy" id="585013"/>
    <lineage>
        <taxon>Eukaryota</taxon>
        <taxon>Fungi</taxon>
        <taxon>Dikarya</taxon>
        <taxon>Basidiomycota</taxon>
        <taxon>Agaricomycotina</taxon>
        <taxon>Agaricomycetes</taxon>
        <taxon>Agaricomycetidae</taxon>
        <taxon>Agaricales</taxon>
        <taxon>Marasmiineae</taxon>
        <taxon>Marasmiaceae</taxon>
        <taxon>Marasmius</taxon>
    </lineage>
</organism>
<dbReference type="EMBL" id="JBAHYK010000568">
    <property type="protein sequence ID" value="KAL0572891.1"/>
    <property type="molecule type" value="Genomic_DNA"/>
</dbReference>
<evidence type="ECO:0000313" key="3">
    <source>
        <dbReference type="Proteomes" id="UP001465976"/>
    </source>
</evidence>
<gene>
    <name evidence="2" type="ORF">V5O48_009060</name>
</gene>
<name>A0ABR3FC38_9AGAR</name>
<evidence type="ECO:0000256" key="1">
    <source>
        <dbReference type="SAM" id="MobiDB-lite"/>
    </source>
</evidence>
<comment type="caution">
    <text evidence="2">The sequence shown here is derived from an EMBL/GenBank/DDBJ whole genome shotgun (WGS) entry which is preliminary data.</text>
</comment>
<protein>
    <submittedName>
        <fullName evidence="2">Uncharacterized protein</fullName>
    </submittedName>
</protein>
<feature type="compositionally biased region" description="Acidic residues" evidence="1">
    <location>
        <begin position="180"/>
        <end position="194"/>
    </location>
</feature>
<evidence type="ECO:0000313" key="2">
    <source>
        <dbReference type="EMBL" id="KAL0572891.1"/>
    </source>
</evidence>
<proteinExistence type="predicted"/>